<dbReference type="InterPro" id="IPR014710">
    <property type="entry name" value="RmlC-like_jellyroll"/>
</dbReference>
<dbReference type="GO" id="GO:0006559">
    <property type="term" value="P:L-phenylalanine catabolic process"/>
    <property type="evidence" value="ECO:0007669"/>
    <property type="project" value="InterPro"/>
</dbReference>
<proteinExistence type="inferred from homology"/>
<evidence type="ECO:0000313" key="8">
    <source>
        <dbReference type="Proteomes" id="UP000807342"/>
    </source>
</evidence>
<organism evidence="7 8">
    <name type="scientific">Macrolepiota fuliginosa MF-IS2</name>
    <dbReference type="NCBI Taxonomy" id="1400762"/>
    <lineage>
        <taxon>Eukaryota</taxon>
        <taxon>Fungi</taxon>
        <taxon>Dikarya</taxon>
        <taxon>Basidiomycota</taxon>
        <taxon>Agaricomycotina</taxon>
        <taxon>Agaricomycetes</taxon>
        <taxon>Agaricomycetidae</taxon>
        <taxon>Agaricales</taxon>
        <taxon>Agaricineae</taxon>
        <taxon>Agaricaceae</taxon>
        <taxon>Macrolepiota</taxon>
    </lineage>
</organism>
<dbReference type="GO" id="GO:0006570">
    <property type="term" value="P:tyrosine metabolic process"/>
    <property type="evidence" value="ECO:0007669"/>
    <property type="project" value="InterPro"/>
</dbReference>
<dbReference type="SUPFAM" id="SSF51182">
    <property type="entry name" value="RmlC-like cupins"/>
    <property type="match status" value="1"/>
</dbReference>
<dbReference type="Gene3D" id="2.60.120.10">
    <property type="entry name" value="Jelly Rolls"/>
    <property type="match status" value="1"/>
</dbReference>
<dbReference type="EMBL" id="MU151157">
    <property type="protein sequence ID" value="KAF9448570.1"/>
    <property type="molecule type" value="Genomic_DNA"/>
</dbReference>
<dbReference type="InterPro" id="IPR011051">
    <property type="entry name" value="RmlC_Cupin_sf"/>
</dbReference>
<comment type="pathway">
    <text evidence="2">Amino-acid degradation; L-phenylalanine degradation; acetoacetate and fumarate from L-phenylalanine: step 4/6.</text>
</comment>
<dbReference type="AlphaFoldDB" id="A0A9P6C4B3"/>
<sequence length="124" mass="13999">MILGERWDVADHTFRPPYYHRNSSVEFLGFICGSFLGRGDSFQPGGASLETNFCPHGLSYDVWKVFLIESGMTLTVTDYAINRCETKDEHNPKMWDNLKADLMNHLDEVNADLKTAGLPQLGSQ</sequence>
<dbReference type="GO" id="GO:0004411">
    <property type="term" value="F:homogentisate 1,2-dioxygenase activity"/>
    <property type="evidence" value="ECO:0007669"/>
    <property type="project" value="UniProtKB-EC"/>
</dbReference>
<evidence type="ECO:0000256" key="4">
    <source>
        <dbReference type="ARBA" id="ARBA00013127"/>
    </source>
</evidence>
<comment type="cofactor">
    <cofactor evidence="1 5">
        <name>Fe cation</name>
        <dbReference type="ChEBI" id="CHEBI:24875"/>
    </cofactor>
</comment>
<dbReference type="PANTHER" id="PTHR11056">
    <property type="entry name" value="HOMOGENTISATE 1,2-DIOXYGENASE"/>
    <property type="match status" value="1"/>
</dbReference>
<comment type="similarity">
    <text evidence="3">Belongs to the homogentisate dioxygenase family.</text>
</comment>
<evidence type="ECO:0000256" key="2">
    <source>
        <dbReference type="ARBA" id="ARBA00004704"/>
    </source>
</evidence>
<gene>
    <name evidence="7" type="ORF">P691DRAFT_780806</name>
</gene>
<reference evidence="7" key="1">
    <citation type="submission" date="2020-11" db="EMBL/GenBank/DDBJ databases">
        <authorList>
            <consortium name="DOE Joint Genome Institute"/>
            <person name="Ahrendt S."/>
            <person name="Riley R."/>
            <person name="Andreopoulos W."/>
            <person name="Labutti K."/>
            <person name="Pangilinan J."/>
            <person name="Ruiz-Duenas F.J."/>
            <person name="Barrasa J.M."/>
            <person name="Sanchez-Garcia M."/>
            <person name="Camarero S."/>
            <person name="Miyauchi S."/>
            <person name="Serrano A."/>
            <person name="Linde D."/>
            <person name="Babiker R."/>
            <person name="Drula E."/>
            <person name="Ayuso-Fernandez I."/>
            <person name="Pacheco R."/>
            <person name="Padilla G."/>
            <person name="Ferreira P."/>
            <person name="Barriuso J."/>
            <person name="Kellner H."/>
            <person name="Castanera R."/>
            <person name="Alfaro M."/>
            <person name="Ramirez L."/>
            <person name="Pisabarro A.G."/>
            <person name="Kuo A."/>
            <person name="Tritt A."/>
            <person name="Lipzen A."/>
            <person name="He G."/>
            <person name="Yan M."/>
            <person name="Ng V."/>
            <person name="Cullen D."/>
            <person name="Martin F."/>
            <person name="Rosso M.-N."/>
            <person name="Henrissat B."/>
            <person name="Hibbett D."/>
            <person name="Martinez A.T."/>
            <person name="Grigoriev I.V."/>
        </authorList>
    </citation>
    <scope>NUCLEOTIDE SEQUENCE</scope>
    <source>
        <strain evidence="7">MF-IS2</strain>
    </source>
</reference>
<feature type="binding site" evidence="5">
    <location>
        <position position="56"/>
    </location>
    <ligand>
        <name>Fe cation</name>
        <dbReference type="ChEBI" id="CHEBI:24875"/>
    </ligand>
</feature>
<keyword evidence="5" id="KW-0408">Iron</keyword>
<keyword evidence="5" id="KW-0479">Metal-binding</keyword>
<dbReference type="GO" id="GO:0046872">
    <property type="term" value="F:metal ion binding"/>
    <property type="evidence" value="ECO:0007669"/>
    <property type="project" value="UniProtKB-KW"/>
</dbReference>
<feature type="binding site" evidence="5">
    <location>
        <position position="56"/>
    </location>
    <ligand>
        <name>homogentisate</name>
        <dbReference type="ChEBI" id="CHEBI:16169"/>
    </ligand>
</feature>
<dbReference type="GO" id="GO:0005737">
    <property type="term" value="C:cytoplasm"/>
    <property type="evidence" value="ECO:0007669"/>
    <property type="project" value="TreeGrafter"/>
</dbReference>
<protein>
    <recommendedName>
        <fullName evidence="4">homogentisate 1,2-dioxygenase</fullName>
        <ecNumber evidence="4">1.13.11.5</ecNumber>
    </recommendedName>
</protein>
<feature type="binding site" evidence="5">
    <location>
        <position position="20"/>
    </location>
    <ligand>
        <name>Fe cation</name>
        <dbReference type="ChEBI" id="CHEBI:24875"/>
    </ligand>
</feature>
<dbReference type="Proteomes" id="UP000807342">
    <property type="component" value="Unassembled WGS sequence"/>
</dbReference>
<comment type="caution">
    <text evidence="7">The sequence shown here is derived from an EMBL/GenBank/DDBJ whole genome shotgun (WGS) entry which is preliminary data.</text>
</comment>
<dbReference type="EC" id="1.13.11.5" evidence="4"/>
<name>A0A9P6C4B3_9AGAR</name>
<keyword evidence="8" id="KW-1185">Reference proteome</keyword>
<evidence type="ECO:0000259" key="6">
    <source>
        <dbReference type="Pfam" id="PF04209"/>
    </source>
</evidence>
<dbReference type="OrthoDB" id="2927060at2759"/>
<evidence type="ECO:0000313" key="7">
    <source>
        <dbReference type="EMBL" id="KAF9448570.1"/>
    </source>
</evidence>
<evidence type="ECO:0000256" key="1">
    <source>
        <dbReference type="ARBA" id="ARBA00001962"/>
    </source>
</evidence>
<feature type="binding site" evidence="5">
    <location>
        <position position="26"/>
    </location>
    <ligand>
        <name>Fe cation</name>
        <dbReference type="ChEBI" id="CHEBI:24875"/>
    </ligand>
</feature>
<evidence type="ECO:0000256" key="5">
    <source>
        <dbReference type="PIRSR" id="PIRSR605708-2"/>
    </source>
</evidence>
<dbReference type="InterPro" id="IPR046451">
    <property type="entry name" value="HgmA_C"/>
</dbReference>
<dbReference type="Pfam" id="PF04209">
    <property type="entry name" value="HgmA_C"/>
    <property type="match status" value="1"/>
</dbReference>
<dbReference type="PANTHER" id="PTHR11056:SF0">
    <property type="entry name" value="HOMOGENTISATE 1,2-DIOXYGENASE"/>
    <property type="match status" value="1"/>
</dbReference>
<evidence type="ECO:0000256" key="3">
    <source>
        <dbReference type="ARBA" id="ARBA00007757"/>
    </source>
</evidence>
<feature type="binding site" evidence="5">
    <location>
        <position position="35"/>
    </location>
    <ligand>
        <name>homogentisate</name>
        <dbReference type="ChEBI" id="CHEBI:16169"/>
    </ligand>
</feature>
<feature type="domain" description="Homogentisate 1,2-dioxygenase C-terminal" evidence="6">
    <location>
        <begin position="2"/>
        <end position="62"/>
    </location>
</feature>
<accession>A0A9P6C4B3</accession>
<dbReference type="InterPro" id="IPR005708">
    <property type="entry name" value="Homogentis_dOase"/>
</dbReference>